<name>A0A6J4TV54_9ACTN</name>
<gene>
    <name evidence="1" type="ORF">AVDCRST_MAG85-3864</name>
</gene>
<evidence type="ECO:0000313" key="1">
    <source>
        <dbReference type="EMBL" id="CAA9533236.1"/>
    </source>
</evidence>
<sequence>MTPSLNHLPKAVGEFVRQLQRTGFVEVARDEGPMDSGSIEFRREPTTITLIKDRGQWFAALTADGWGKHDSLNLGLFERFRLWPSHDRWEPTIDLVGVALAVGAVLTADVYHSADLRVATSSGVPATDGSPVDVVRRRVLAAVEVEAPRAPAPPGEPDNESVRATISEAASAEDATFLAAAAHDRWSRGALAFAEDRLCCLILGGASWVGERHWEPRGRLRRFEDPIRAVLRKALAG</sequence>
<dbReference type="AlphaFoldDB" id="A0A6J4TV54"/>
<accession>A0A6J4TV54</accession>
<reference evidence="1" key="1">
    <citation type="submission" date="2020-02" db="EMBL/GenBank/DDBJ databases">
        <authorList>
            <person name="Meier V. D."/>
        </authorList>
    </citation>
    <scope>NUCLEOTIDE SEQUENCE</scope>
    <source>
        <strain evidence="1">AVDCRST_MAG85</strain>
    </source>
</reference>
<proteinExistence type="predicted"/>
<dbReference type="EMBL" id="CADCVT010000435">
    <property type="protein sequence ID" value="CAA9533236.1"/>
    <property type="molecule type" value="Genomic_DNA"/>
</dbReference>
<organism evidence="1">
    <name type="scientific">uncultured Solirubrobacteraceae bacterium</name>
    <dbReference type="NCBI Taxonomy" id="1162706"/>
    <lineage>
        <taxon>Bacteria</taxon>
        <taxon>Bacillati</taxon>
        <taxon>Actinomycetota</taxon>
        <taxon>Thermoleophilia</taxon>
        <taxon>Solirubrobacterales</taxon>
        <taxon>Solirubrobacteraceae</taxon>
        <taxon>environmental samples</taxon>
    </lineage>
</organism>
<protein>
    <submittedName>
        <fullName evidence="1">Uncharacterized protein</fullName>
    </submittedName>
</protein>